<sequence>MDELPGYPRLPGIIPTSMVTPEWLRERRLQVLRWQLTYYVGVEHAPCRKNFEFLVQYYENGGALPPNNVTWFVYDGRFVLDANGERATMRTIGPIGTLKGCNIKAVMHHQYGQTALPAQQVQMALSANEPAPYSVEWT</sequence>
<accession>S3BUX6</accession>
<protein>
    <submittedName>
        <fullName evidence="1">Uncharacterized protein</fullName>
    </submittedName>
</protein>
<proteinExistence type="predicted"/>
<keyword evidence="2" id="KW-1185">Reference proteome</keyword>
<dbReference type="HOGENOM" id="CLU_1855860_0_0_1"/>
<dbReference type="OrthoDB" id="10486891at2759"/>
<dbReference type="EMBL" id="KE148158">
    <property type="protein sequence ID" value="EPE05049.1"/>
    <property type="molecule type" value="Genomic_DNA"/>
</dbReference>
<reference evidence="1 2" key="1">
    <citation type="journal article" date="2013" name="BMC Genomics">
        <title>The genome and transcriptome of the pine saprophyte Ophiostoma piceae, and a comparison with the bark beetle-associated pine pathogen Grosmannia clavigera.</title>
        <authorList>
            <person name="Haridas S."/>
            <person name="Wang Y."/>
            <person name="Lim L."/>
            <person name="Massoumi Alamouti S."/>
            <person name="Jackman S."/>
            <person name="Docking R."/>
            <person name="Robertson G."/>
            <person name="Birol I."/>
            <person name="Bohlmann J."/>
            <person name="Breuil C."/>
        </authorList>
    </citation>
    <scope>NUCLEOTIDE SEQUENCE [LARGE SCALE GENOMIC DNA]</scope>
    <source>
        <strain evidence="1 2">UAMH 11346</strain>
    </source>
</reference>
<dbReference type="VEuPathDB" id="FungiDB:F503_00203"/>
<organism evidence="1 2">
    <name type="scientific">Ophiostoma piceae (strain UAMH 11346)</name>
    <name type="common">Sap stain fungus</name>
    <dbReference type="NCBI Taxonomy" id="1262450"/>
    <lineage>
        <taxon>Eukaryota</taxon>
        <taxon>Fungi</taxon>
        <taxon>Dikarya</taxon>
        <taxon>Ascomycota</taxon>
        <taxon>Pezizomycotina</taxon>
        <taxon>Sordariomycetes</taxon>
        <taxon>Sordariomycetidae</taxon>
        <taxon>Ophiostomatales</taxon>
        <taxon>Ophiostomataceae</taxon>
        <taxon>Ophiostoma</taxon>
    </lineage>
</organism>
<dbReference type="Proteomes" id="UP000016923">
    <property type="component" value="Unassembled WGS sequence"/>
</dbReference>
<evidence type="ECO:0000313" key="1">
    <source>
        <dbReference type="EMBL" id="EPE05049.1"/>
    </source>
</evidence>
<dbReference type="AlphaFoldDB" id="S3BUX6"/>
<name>S3BUX6_OPHP1</name>
<evidence type="ECO:0000313" key="2">
    <source>
        <dbReference type="Proteomes" id="UP000016923"/>
    </source>
</evidence>
<gene>
    <name evidence="1" type="ORF">F503_00203</name>
</gene>